<reference evidence="1 2" key="1">
    <citation type="submission" date="2021-06" db="EMBL/GenBank/DDBJ databases">
        <title>Caerostris darwini draft genome.</title>
        <authorList>
            <person name="Kono N."/>
            <person name="Arakawa K."/>
        </authorList>
    </citation>
    <scope>NUCLEOTIDE SEQUENCE [LARGE SCALE GENOMIC DNA]</scope>
</reference>
<sequence length="170" mass="19120">MFAFSDRNIGCFNERENVAGLWFFVIHFPERVVCHSNPEAKGRSERETKSFKCLHSATGTSAVLTSEKMHFIRYASRFTFQNGLSVIPIPKQRDVPREKPNRSAGVNSGANDMTKCLHLATGTSAVLTSEKMHFIRYANKRVVCHSNPKAKGRSERNQIVMQASTRALTT</sequence>
<accession>A0AAV4VL29</accession>
<evidence type="ECO:0000313" key="1">
    <source>
        <dbReference type="EMBL" id="GIY70546.1"/>
    </source>
</evidence>
<dbReference type="Proteomes" id="UP001054837">
    <property type="component" value="Unassembled WGS sequence"/>
</dbReference>
<proteinExistence type="predicted"/>
<dbReference type="AlphaFoldDB" id="A0AAV4VL29"/>
<dbReference type="EMBL" id="BPLQ01013193">
    <property type="protein sequence ID" value="GIY70546.1"/>
    <property type="molecule type" value="Genomic_DNA"/>
</dbReference>
<keyword evidence="2" id="KW-1185">Reference proteome</keyword>
<evidence type="ECO:0000313" key="2">
    <source>
        <dbReference type="Proteomes" id="UP001054837"/>
    </source>
</evidence>
<organism evidence="1 2">
    <name type="scientific">Caerostris darwini</name>
    <dbReference type="NCBI Taxonomy" id="1538125"/>
    <lineage>
        <taxon>Eukaryota</taxon>
        <taxon>Metazoa</taxon>
        <taxon>Ecdysozoa</taxon>
        <taxon>Arthropoda</taxon>
        <taxon>Chelicerata</taxon>
        <taxon>Arachnida</taxon>
        <taxon>Araneae</taxon>
        <taxon>Araneomorphae</taxon>
        <taxon>Entelegynae</taxon>
        <taxon>Araneoidea</taxon>
        <taxon>Araneidae</taxon>
        <taxon>Caerostris</taxon>
    </lineage>
</organism>
<name>A0AAV4VL29_9ARAC</name>
<protein>
    <submittedName>
        <fullName evidence="1">Uncharacterized protein</fullName>
    </submittedName>
</protein>
<comment type="caution">
    <text evidence="1">The sequence shown here is derived from an EMBL/GenBank/DDBJ whole genome shotgun (WGS) entry which is preliminary data.</text>
</comment>
<gene>
    <name evidence="1" type="ORF">CDAR_400801</name>
</gene>